<feature type="region of interest" description="Disordered" evidence="1">
    <location>
        <begin position="296"/>
        <end position="352"/>
    </location>
</feature>
<proteinExistence type="predicted"/>
<evidence type="ECO:0000256" key="1">
    <source>
        <dbReference type="SAM" id="MobiDB-lite"/>
    </source>
</evidence>
<organism evidence="2 3">
    <name type="scientific">Vigna mungo</name>
    <name type="common">Black gram</name>
    <name type="synonym">Phaseolus mungo</name>
    <dbReference type="NCBI Taxonomy" id="3915"/>
    <lineage>
        <taxon>Eukaryota</taxon>
        <taxon>Viridiplantae</taxon>
        <taxon>Streptophyta</taxon>
        <taxon>Embryophyta</taxon>
        <taxon>Tracheophyta</taxon>
        <taxon>Spermatophyta</taxon>
        <taxon>Magnoliopsida</taxon>
        <taxon>eudicotyledons</taxon>
        <taxon>Gunneridae</taxon>
        <taxon>Pentapetalae</taxon>
        <taxon>rosids</taxon>
        <taxon>fabids</taxon>
        <taxon>Fabales</taxon>
        <taxon>Fabaceae</taxon>
        <taxon>Papilionoideae</taxon>
        <taxon>50 kb inversion clade</taxon>
        <taxon>NPAAA clade</taxon>
        <taxon>indigoferoid/millettioid clade</taxon>
        <taxon>Phaseoleae</taxon>
        <taxon>Vigna</taxon>
    </lineage>
</organism>
<feature type="compositionally biased region" description="Polar residues" evidence="1">
    <location>
        <begin position="313"/>
        <end position="323"/>
    </location>
</feature>
<reference evidence="2 3" key="1">
    <citation type="journal article" date="2023" name="Life. Sci Alliance">
        <title>Evolutionary insights into 3D genome organization and epigenetic landscape of Vigna mungo.</title>
        <authorList>
            <person name="Junaid A."/>
            <person name="Singh B."/>
            <person name="Bhatia S."/>
        </authorList>
    </citation>
    <scope>NUCLEOTIDE SEQUENCE [LARGE SCALE GENOMIC DNA]</scope>
    <source>
        <strain evidence="2">Urdbean</strain>
    </source>
</reference>
<name>A0AAQ3NEZ5_VIGMU</name>
<feature type="compositionally biased region" description="Basic and acidic residues" evidence="1">
    <location>
        <begin position="296"/>
        <end position="310"/>
    </location>
</feature>
<keyword evidence="3" id="KW-1185">Reference proteome</keyword>
<sequence length="712" mass="81770">MIRSSNLDGANLSSKARRKASQEWCHVKKNKNLVFLNIQPSASSPLKEGRCIDDGEVIQGVWIPKRKCEQLCHVTCLRNWLRKKNLLKFSVKGRKYVKRVCHERKMVNESTNERLLVWLDIDEVGICCSMTMLILVVRLLQNYSMFLVDVYFVGCSFFFNVVVEVIQVCWWPIHVHLPHVIGGGSKTLISVVMSVEDQGFLVYHPFVIERDTTVKYEGKDDTFVNTEAMEGDRKIISNLEISVKIIQKWIKVFTKVVFVLCMMNIIVPEIEVWRLFDTCAFCRYLPLFPRKATKRSKFEDHRTAQEERRQVKNPVQASESAANPNGDREEHGGTTKHQKDDQKPQETKTSVRSRHYYFGSTLGYFRTETTQGDESPLAHHINAHHILLDNGRFKSQSTWNQNEQVNPSRFMLKAEEVNPSRFLLKAEEVNPSRFMLKAEEVNPSRFMLKAEEVNPSRFLLKAEEVNPSRFMLKAEEVNPSRFMLKAEEAEEVNPSRFVLKAERSKSLSSTRKLKTKTERGKSLSLKKKPRSKSLLSTRKLKTKTEGKSLSLKKKPREVNPSRQPSKRCRIQSGRPAIKALSDPIWTPNYQSVVGSYPDAQPSKRCRILSGRLTIKALTDSIWTPSHKRVVRSYPNAQVLKRCRILSGRPTIKALTDPIRTPNYQSVDGSYPDAQLSKHCWILSGRPTIKALSDPIRTPNHKSIDGSYLDTQP</sequence>
<evidence type="ECO:0000313" key="3">
    <source>
        <dbReference type="Proteomes" id="UP001374535"/>
    </source>
</evidence>
<gene>
    <name evidence="2" type="ORF">V8G54_020988</name>
</gene>
<feature type="region of interest" description="Disordered" evidence="1">
    <location>
        <begin position="503"/>
        <end position="569"/>
    </location>
</feature>
<protein>
    <submittedName>
        <fullName evidence="2">Uncharacterized protein</fullName>
    </submittedName>
</protein>
<dbReference type="Proteomes" id="UP001374535">
    <property type="component" value="Chromosome 6"/>
</dbReference>
<evidence type="ECO:0000313" key="2">
    <source>
        <dbReference type="EMBL" id="WVZ07642.1"/>
    </source>
</evidence>
<dbReference type="EMBL" id="CP144695">
    <property type="protein sequence ID" value="WVZ07642.1"/>
    <property type="molecule type" value="Genomic_DNA"/>
</dbReference>
<feature type="region of interest" description="Disordered" evidence="1">
    <location>
        <begin position="692"/>
        <end position="712"/>
    </location>
</feature>
<accession>A0AAQ3NEZ5</accession>
<feature type="compositionally biased region" description="Basic and acidic residues" evidence="1">
    <location>
        <begin position="326"/>
        <end position="346"/>
    </location>
</feature>
<dbReference type="AlphaFoldDB" id="A0AAQ3NEZ5"/>